<protein>
    <submittedName>
        <fullName evidence="1">Uncharacterized protein</fullName>
    </submittedName>
</protein>
<evidence type="ECO:0000313" key="2">
    <source>
        <dbReference type="Proteomes" id="UP000499080"/>
    </source>
</evidence>
<name>A0A4Y2CL04_ARAVE</name>
<gene>
    <name evidence="1" type="ORF">AVEN_210816_1</name>
</gene>
<dbReference type="EMBL" id="BGPR01000211">
    <property type="protein sequence ID" value="GBM05111.1"/>
    <property type="molecule type" value="Genomic_DNA"/>
</dbReference>
<accession>A0A4Y2CL04</accession>
<evidence type="ECO:0000313" key="1">
    <source>
        <dbReference type="EMBL" id="GBM05111.1"/>
    </source>
</evidence>
<dbReference type="Proteomes" id="UP000499080">
    <property type="component" value="Unassembled WGS sequence"/>
</dbReference>
<reference evidence="1 2" key="1">
    <citation type="journal article" date="2019" name="Sci. Rep.">
        <title>Orb-weaving spider Araneus ventricosus genome elucidates the spidroin gene catalogue.</title>
        <authorList>
            <person name="Kono N."/>
            <person name="Nakamura H."/>
            <person name="Ohtoshi R."/>
            <person name="Moran D.A.P."/>
            <person name="Shinohara A."/>
            <person name="Yoshida Y."/>
            <person name="Fujiwara M."/>
            <person name="Mori M."/>
            <person name="Tomita M."/>
            <person name="Arakawa K."/>
        </authorList>
    </citation>
    <scope>NUCLEOTIDE SEQUENCE [LARGE SCALE GENOMIC DNA]</scope>
</reference>
<keyword evidence="2" id="KW-1185">Reference proteome</keyword>
<sequence length="123" mass="14216">MVIIRPLPLYRRSWSPRRTNSNATLDYEVSSQSYSAFISIENSSLENYKFPNLLVVYPYTISYCLASVWEVDSEECFLVGNVAEFNVLSRNFEANQVFISKILDLDLLTGKFLIFFYNIVESA</sequence>
<organism evidence="1 2">
    <name type="scientific">Araneus ventricosus</name>
    <name type="common">Orbweaver spider</name>
    <name type="synonym">Epeira ventricosa</name>
    <dbReference type="NCBI Taxonomy" id="182803"/>
    <lineage>
        <taxon>Eukaryota</taxon>
        <taxon>Metazoa</taxon>
        <taxon>Ecdysozoa</taxon>
        <taxon>Arthropoda</taxon>
        <taxon>Chelicerata</taxon>
        <taxon>Arachnida</taxon>
        <taxon>Araneae</taxon>
        <taxon>Araneomorphae</taxon>
        <taxon>Entelegynae</taxon>
        <taxon>Araneoidea</taxon>
        <taxon>Araneidae</taxon>
        <taxon>Araneus</taxon>
    </lineage>
</organism>
<comment type="caution">
    <text evidence="1">The sequence shown here is derived from an EMBL/GenBank/DDBJ whole genome shotgun (WGS) entry which is preliminary data.</text>
</comment>
<dbReference type="AlphaFoldDB" id="A0A4Y2CL04"/>
<proteinExistence type="predicted"/>